<dbReference type="Pfam" id="PF07883">
    <property type="entry name" value="Cupin_2"/>
    <property type="match status" value="1"/>
</dbReference>
<accession>A0A5C6TP95</accession>
<dbReference type="Proteomes" id="UP000321832">
    <property type="component" value="Unassembled WGS sequence"/>
</dbReference>
<sequence length="147" mass="15442">MVQRLTSLAMVNKLWLTIQESSHDPAVSQRRPDLQPARHCLHHLVLPRAAVPARTPSGEVTVEPGVAGSPHRLTREETFVALEGSAVVEVDGQRHELAAGSALVVAAGQTLALSNTASRPFRALAVLPVGGQAVIGDGPAFTPPWAA</sequence>
<reference evidence="2 3" key="1">
    <citation type="submission" date="2019-08" db="EMBL/GenBank/DDBJ databases">
        <authorList>
            <person name="Khan S.A."/>
            <person name="Jeon C.O."/>
            <person name="Jeong S.E."/>
        </authorList>
    </citation>
    <scope>NUCLEOTIDE SEQUENCE [LARGE SCALE GENOMIC DNA]</scope>
    <source>
        <strain evidence="3">IMCC1728</strain>
    </source>
</reference>
<gene>
    <name evidence="2" type="ORF">FSC37_22925</name>
</gene>
<evidence type="ECO:0000259" key="1">
    <source>
        <dbReference type="Pfam" id="PF07883"/>
    </source>
</evidence>
<keyword evidence="3" id="KW-1185">Reference proteome</keyword>
<dbReference type="InterPro" id="IPR014710">
    <property type="entry name" value="RmlC-like_jellyroll"/>
</dbReference>
<dbReference type="SUPFAM" id="SSF51182">
    <property type="entry name" value="RmlC-like cupins"/>
    <property type="match status" value="1"/>
</dbReference>
<dbReference type="InterPro" id="IPR011051">
    <property type="entry name" value="RmlC_Cupin_sf"/>
</dbReference>
<dbReference type="AlphaFoldDB" id="A0A5C6TP95"/>
<proteinExistence type="predicted"/>
<organism evidence="2 3">
    <name type="scientific">Piscinibacter aquaticus</name>
    <dbReference type="NCBI Taxonomy" id="392597"/>
    <lineage>
        <taxon>Bacteria</taxon>
        <taxon>Pseudomonadati</taxon>
        <taxon>Pseudomonadota</taxon>
        <taxon>Betaproteobacteria</taxon>
        <taxon>Burkholderiales</taxon>
        <taxon>Sphaerotilaceae</taxon>
        <taxon>Piscinibacter</taxon>
    </lineage>
</organism>
<evidence type="ECO:0000313" key="3">
    <source>
        <dbReference type="Proteomes" id="UP000321832"/>
    </source>
</evidence>
<comment type="caution">
    <text evidence="2">The sequence shown here is derived from an EMBL/GenBank/DDBJ whole genome shotgun (WGS) entry which is preliminary data.</text>
</comment>
<dbReference type="Gene3D" id="2.60.120.10">
    <property type="entry name" value="Jelly Rolls"/>
    <property type="match status" value="1"/>
</dbReference>
<evidence type="ECO:0000313" key="2">
    <source>
        <dbReference type="EMBL" id="TXC62046.1"/>
    </source>
</evidence>
<name>A0A5C6TP95_9BURK</name>
<dbReference type="InterPro" id="IPR013096">
    <property type="entry name" value="Cupin_2"/>
</dbReference>
<protein>
    <submittedName>
        <fullName evidence="2">Cupin domain-containing protein</fullName>
    </submittedName>
</protein>
<dbReference type="EMBL" id="VOPW01000003">
    <property type="protein sequence ID" value="TXC62046.1"/>
    <property type="molecule type" value="Genomic_DNA"/>
</dbReference>
<feature type="domain" description="Cupin type-2" evidence="1">
    <location>
        <begin position="59"/>
        <end position="126"/>
    </location>
</feature>